<dbReference type="AlphaFoldDB" id="A0A9W6LR90"/>
<organism evidence="1 2">
    <name type="scientific">Methylocystis echinoides</name>
    <dbReference type="NCBI Taxonomy" id="29468"/>
    <lineage>
        <taxon>Bacteria</taxon>
        <taxon>Pseudomonadati</taxon>
        <taxon>Pseudomonadota</taxon>
        <taxon>Alphaproteobacteria</taxon>
        <taxon>Hyphomicrobiales</taxon>
        <taxon>Methylocystaceae</taxon>
        <taxon>Methylocystis</taxon>
    </lineage>
</organism>
<evidence type="ECO:0000313" key="2">
    <source>
        <dbReference type="Proteomes" id="UP001144323"/>
    </source>
</evidence>
<reference evidence="1" key="1">
    <citation type="journal article" date="2023" name="Int. J. Syst. Evol. Microbiol.">
        <title>Methylocystis iwaonis sp. nov., a type II methane-oxidizing bacterium from surface soil of a rice paddy field in Japan, and emended description of the genus Methylocystis (ex Whittenbury et al. 1970) Bowman et al. 1993.</title>
        <authorList>
            <person name="Kaise H."/>
            <person name="Sawadogo J.B."/>
            <person name="Alam M.S."/>
            <person name="Ueno C."/>
            <person name="Dianou D."/>
            <person name="Shinjo R."/>
            <person name="Asakawa S."/>
        </authorList>
    </citation>
    <scope>NUCLEOTIDE SEQUENCE</scope>
    <source>
        <strain evidence="1">LMG27198</strain>
    </source>
</reference>
<evidence type="ECO:0000313" key="1">
    <source>
        <dbReference type="EMBL" id="GLI92166.1"/>
    </source>
</evidence>
<comment type="caution">
    <text evidence="1">The sequence shown here is derived from an EMBL/GenBank/DDBJ whole genome shotgun (WGS) entry which is preliminary data.</text>
</comment>
<keyword evidence="2" id="KW-1185">Reference proteome</keyword>
<gene>
    <name evidence="1" type="ORF">LMG27198_11580</name>
</gene>
<protein>
    <submittedName>
        <fullName evidence="1">Uncharacterized protein</fullName>
    </submittedName>
</protein>
<accession>A0A9W6LR90</accession>
<dbReference type="EMBL" id="BSEC01000001">
    <property type="protein sequence ID" value="GLI92166.1"/>
    <property type="molecule type" value="Genomic_DNA"/>
</dbReference>
<dbReference type="Proteomes" id="UP001144323">
    <property type="component" value="Unassembled WGS sequence"/>
</dbReference>
<proteinExistence type="predicted"/>
<name>A0A9W6LR90_9HYPH</name>
<sequence>MVGPPPTAPLLTKYLGLDAILPVKRRVTLNDLDAIAAHLGGKARLKALGATLGPEEGGHFSLRFTRANPRGVRSIDITGEPGGLFGMTCYGPVAAEAFHAAQLGHATGILPENLATVIGRLTGIESLHHHHY</sequence>